<gene>
    <name evidence="1" type="ORF">FHU36_007942</name>
</gene>
<dbReference type="AlphaFoldDB" id="A0A7X0CDK8"/>
<dbReference type="InterPro" id="IPR027417">
    <property type="entry name" value="P-loop_NTPase"/>
</dbReference>
<dbReference type="Proteomes" id="UP000583800">
    <property type="component" value="Unassembled WGS sequence"/>
</dbReference>
<evidence type="ECO:0000313" key="2">
    <source>
        <dbReference type="Proteomes" id="UP000583800"/>
    </source>
</evidence>
<dbReference type="EMBL" id="JACHJB010000004">
    <property type="protein sequence ID" value="MBB6351359.1"/>
    <property type="molecule type" value="Genomic_DNA"/>
</dbReference>
<comment type="caution">
    <text evidence="1">The sequence shown here is derived from an EMBL/GenBank/DDBJ whole genome shotgun (WGS) entry which is preliminary data.</text>
</comment>
<evidence type="ECO:0000313" key="1">
    <source>
        <dbReference type="EMBL" id="MBB6351359.1"/>
    </source>
</evidence>
<proteinExistence type="predicted"/>
<keyword evidence="2" id="KW-1185">Reference proteome</keyword>
<name>A0A7X0CDK8_9ACTN</name>
<protein>
    <submittedName>
        <fullName evidence="1">Uncharacterized protein</fullName>
    </submittedName>
</protein>
<dbReference type="RefSeq" id="WP_221497279.1">
    <property type="nucleotide sequence ID" value="NZ_JACHJB010000004.1"/>
</dbReference>
<reference evidence="1 2" key="1">
    <citation type="submission" date="2020-08" db="EMBL/GenBank/DDBJ databases">
        <title>Sequencing the genomes of 1000 actinobacteria strains.</title>
        <authorList>
            <person name="Klenk H.-P."/>
        </authorList>
    </citation>
    <scope>NUCLEOTIDE SEQUENCE [LARGE SCALE GENOMIC DNA]</scope>
    <source>
        <strain evidence="1 2">DSM 45913</strain>
    </source>
</reference>
<organism evidence="1 2">
    <name type="scientific">Nonomuraea muscovyensis</name>
    <dbReference type="NCBI Taxonomy" id="1124761"/>
    <lineage>
        <taxon>Bacteria</taxon>
        <taxon>Bacillati</taxon>
        <taxon>Actinomycetota</taxon>
        <taxon>Actinomycetes</taxon>
        <taxon>Streptosporangiales</taxon>
        <taxon>Streptosporangiaceae</taxon>
        <taxon>Nonomuraea</taxon>
    </lineage>
</organism>
<sequence>MNQLQMALFAWIKKHPATDRPLGGLLVMDEPQTFAPSGAMTACTQSTLALASQERKYGLGLVFATQAPTRTPLCLSHHPRAPLTAEEVICRARPATDG</sequence>
<dbReference type="Gene3D" id="3.40.50.300">
    <property type="entry name" value="P-loop containing nucleotide triphosphate hydrolases"/>
    <property type="match status" value="1"/>
</dbReference>
<accession>A0A7X0CDK8</accession>